<dbReference type="EMBL" id="UYJE01008408">
    <property type="protein sequence ID" value="VDI63664.1"/>
    <property type="molecule type" value="Genomic_DNA"/>
</dbReference>
<dbReference type="Pfam" id="PF00023">
    <property type="entry name" value="Ank"/>
    <property type="match status" value="1"/>
</dbReference>
<feature type="repeat" description="ANK" evidence="3">
    <location>
        <begin position="163"/>
        <end position="195"/>
    </location>
</feature>
<keyword evidence="7" id="KW-1185">Reference proteome</keyword>
<feature type="domain" description="Farnesoic acid O-methyl transferase" evidence="5">
    <location>
        <begin position="355"/>
        <end position="475"/>
    </location>
</feature>
<evidence type="ECO:0000256" key="2">
    <source>
        <dbReference type="ARBA" id="ARBA00023043"/>
    </source>
</evidence>
<dbReference type="InterPro" id="IPR002110">
    <property type="entry name" value="Ankyrin_rpt"/>
</dbReference>
<comment type="caution">
    <text evidence="6">The sequence shown here is derived from an EMBL/GenBank/DDBJ whole genome shotgun (WGS) entry which is preliminary data.</text>
</comment>
<evidence type="ECO:0000313" key="7">
    <source>
        <dbReference type="Proteomes" id="UP000596742"/>
    </source>
</evidence>
<feature type="compositionally biased region" description="Polar residues" evidence="4">
    <location>
        <begin position="8"/>
        <end position="18"/>
    </location>
</feature>
<dbReference type="Proteomes" id="UP000596742">
    <property type="component" value="Unassembled WGS sequence"/>
</dbReference>
<dbReference type="PROSITE" id="PS50088">
    <property type="entry name" value="ANK_REPEAT"/>
    <property type="match status" value="3"/>
</dbReference>
<accession>A0A8B6GG64</accession>
<evidence type="ECO:0000256" key="4">
    <source>
        <dbReference type="SAM" id="MobiDB-lite"/>
    </source>
</evidence>
<evidence type="ECO:0000256" key="1">
    <source>
        <dbReference type="ARBA" id="ARBA00022737"/>
    </source>
</evidence>
<dbReference type="AlphaFoldDB" id="A0A8B6GG64"/>
<evidence type="ECO:0000256" key="3">
    <source>
        <dbReference type="PROSITE-ProRule" id="PRU00023"/>
    </source>
</evidence>
<keyword evidence="2 3" id="KW-0040">ANK repeat</keyword>
<keyword evidence="1" id="KW-0677">Repeat</keyword>
<dbReference type="Pfam" id="PF12796">
    <property type="entry name" value="Ank_2"/>
    <property type="match status" value="1"/>
</dbReference>
<dbReference type="Pfam" id="PF12248">
    <property type="entry name" value="Methyltransf_FA"/>
    <property type="match status" value="1"/>
</dbReference>
<feature type="repeat" description="ANK" evidence="3">
    <location>
        <begin position="130"/>
        <end position="162"/>
    </location>
</feature>
<feature type="region of interest" description="Disordered" evidence="4">
    <location>
        <begin position="1"/>
        <end position="31"/>
    </location>
</feature>
<dbReference type="Gene3D" id="1.25.40.20">
    <property type="entry name" value="Ankyrin repeat-containing domain"/>
    <property type="match status" value="2"/>
</dbReference>
<dbReference type="SMART" id="SM00248">
    <property type="entry name" value="ANK"/>
    <property type="match status" value="5"/>
</dbReference>
<sequence>MEKEKEPTGNQGIMNDSNKTIEEDTDEDNSYKVTEEKLLKAAEKGNIDEVKQYLDLGADVNYCDKYGTSLHWTVAKGDLHMTRFLLEQGSDMNIKNKWGEGLLHRAIDGNLETLQLLLEQGMDTNMQTEDKTTGLHAALYRGKTDMVQLLLRSGANVNLPDKDLYSPLSTAAKLDDLQVAKLLVDQGACLNCTNHLKFDPLYEVLCNSNVEFAKYLIYEGAQVNESNLRGMVDTNDIPSDDILALCDIFIEAGYRISNNTTWSNEQGKYLNMEGINNHIYHRQQEIVTLRSLCRIRIRNVLIQTTNGCSIRTAVSVKIQYHSIKTLDSRPSDFFDADVTDHVTDLAQYGMDKTAAVLVFEVKACVQAKVFMTNSEVMAASTLRYEILMGGWANTKSAIRRTDSNFTILSIKFDNVGILDCNAYRQFWASWENGYIRLGTGVIVGQNLECSWTDPEPFVVRSVGIYTRYNDGEWRVQIDDAFTGYYSTCHSNHTKANLVNLGTGIMSKIQCVAVCSRINHCVGINHNNEMNRCEWLSFGVDVVTDIPQYYAAGWNYYTKCLRGAEVCVGCFFKQ</sequence>
<dbReference type="SUPFAM" id="SSF48403">
    <property type="entry name" value="Ankyrin repeat"/>
    <property type="match status" value="1"/>
</dbReference>
<protein>
    <recommendedName>
        <fullName evidence="5">Farnesoic acid O-methyl transferase domain-containing protein</fullName>
    </recommendedName>
</protein>
<feature type="repeat" description="ANK" evidence="3">
    <location>
        <begin position="65"/>
        <end position="97"/>
    </location>
</feature>
<name>A0A8B6GG64_MYTGA</name>
<evidence type="ECO:0000259" key="5">
    <source>
        <dbReference type="Pfam" id="PF12248"/>
    </source>
</evidence>
<dbReference type="InterPro" id="IPR022041">
    <property type="entry name" value="Methyltransf_FA"/>
</dbReference>
<evidence type="ECO:0000313" key="6">
    <source>
        <dbReference type="EMBL" id="VDI63664.1"/>
    </source>
</evidence>
<reference evidence="6" key="1">
    <citation type="submission" date="2018-11" db="EMBL/GenBank/DDBJ databases">
        <authorList>
            <person name="Alioto T."/>
            <person name="Alioto T."/>
        </authorList>
    </citation>
    <scope>NUCLEOTIDE SEQUENCE</scope>
</reference>
<proteinExistence type="predicted"/>
<dbReference type="PANTHER" id="PTHR24171">
    <property type="entry name" value="ANKYRIN REPEAT DOMAIN-CONTAINING PROTEIN 39-RELATED"/>
    <property type="match status" value="1"/>
</dbReference>
<organism evidence="6 7">
    <name type="scientific">Mytilus galloprovincialis</name>
    <name type="common">Mediterranean mussel</name>
    <dbReference type="NCBI Taxonomy" id="29158"/>
    <lineage>
        <taxon>Eukaryota</taxon>
        <taxon>Metazoa</taxon>
        <taxon>Spiralia</taxon>
        <taxon>Lophotrochozoa</taxon>
        <taxon>Mollusca</taxon>
        <taxon>Bivalvia</taxon>
        <taxon>Autobranchia</taxon>
        <taxon>Pteriomorphia</taxon>
        <taxon>Mytilida</taxon>
        <taxon>Mytiloidea</taxon>
        <taxon>Mytilidae</taxon>
        <taxon>Mytilinae</taxon>
        <taxon>Mytilus</taxon>
    </lineage>
</organism>
<dbReference type="InterPro" id="IPR036770">
    <property type="entry name" value="Ankyrin_rpt-contain_sf"/>
</dbReference>
<dbReference type="OrthoDB" id="194358at2759"/>
<dbReference type="PROSITE" id="PS50297">
    <property type="entry name" value="ANK_REP_REGION"/>
    <property type="match status" value="2"/>
</dbReference>
<gene>
    <name evidence="6" type="ORF">MGAL_10B040517</name>
</gene>